<dbReference type="Proteomes" id="UP000287972">
    <property type="component" value="Unassembled WGS sequence"/>
</dbReference>
<feature type="transmembrane region" description="Helical" evidence="2">
    <location>
        <begin position="255"/>
        <end position="278"/>
    </location>
</feature>
<feature type="region of interest" description="Disordered" evidence="1">
    <location>
        <begin position="1"/>
        <end position="55"/>
    </location>
</feature>
<dbReference type="CDD" id="cd12148">
    <property type="entry name" value="fungal_TF_MHR"/>
    <property type="match status" value="1"/>
</dbReference>
<dbReference type="AlphaFoldDB" id="A0A428SQ21"/>
<keyword evidence="4" id="KW-1185">Reference proteome</keyword>
<evidence type="ECO:0000313" key="4">
    <source>
        <dbReference type="Proteomes" id="UP000287972"/>
    </source>
</evidence>
<gene>
    <name evidence="3" type="ORF">CEP51_000072</name>
</gene>
<name>A0A428SQ21_9HYPO</name>
<dbReference type="InterPro" id="IPR053181">
    <property type="entry name" value="EcdB-like_regulator"/>
</dbReference>
<sequence>MSPGGAPSQSTPSQHTHSSPSLAPLPMEIDEQVSPQPSHDPAISEQDVALGDPGFAGILSTPEALMPAFSPNTWRQLLPVVRPLQSHDHLDLPSRARDTPSGNEEAYITIAVGHHTTTSSLFSLQPIRNLVGYYPPSLFYDIESSQSFSSQLDLDQGLSPLLARLDLDRESTTPLISNFFAYIHPKFPVVDQESFPELLEKTFKVGCNYDADLAVCLLVLALGELGSTESAVDPSQDMPGMSYFGLAYRILMMQWAASFGPSLSLPTGLILAGVYLCFKAQPLAAWKMTCMASNSLQLLAQ</sequence>
<keyword evidence="2" id="KW-1133">Transmembrane helix</keyword>
<proteinExistence type="predicted"/>
<protein>
    <recommendedName>
        <fullName evidence="5">Transcription factor domain-containing protein</fullName>
    </recommendedName>
</protein>
<accession>A0A428SQ21</accession>
<feature type="compositionally biased region" description="Low complexity" evidence="1">
    <location>
        <begin position="8"/>
        <end position="21"/>
    </location>
</feature>
<dbReference type="EMBL" id="NKCL01000001">
    <property type="protein sequence ID" value="RSL91879.1"/>
    <property type="molecule type" value="Genomic_DNA"/>
</dbReference>
<keyword evidence="2" id="KW-0812">Transmembrane</keyword>
<evidence type="ECO:0000256" key="2">
    <source>
        <dbReference type="SAM" id="Phobius"/>
    </source>
</evidence>
<organism evidence="3 4">
    <name type="scientific">Fusarium floridanum</name>
    <dbReference type="NCBI Taxonomy" id="1325733"/>
    <lineage>
        <taxon>Eukaryota</taxon>
        <taxon>Fungi</taxon>
        <taxon>Dikarya</taxon>
        <taxon>Ascomycota</taxon>
        <taxon>Pezizomycotina</taxon>
        <taxon>Sordariomycetes</taxon>
        <taxon>Hypocreomycetidae</taxon>
        <taxon>Hypocreales</taxon>
        <taxon>Nectriaceae</taxon>
        <taxon>Fusarium</taxon>
        <taxon>Fusarium solani species complex</taxon>
    </lineage>
</organism>
<dbReference type="PANTHER" id="PTHR47785">
    <property type="entry name" value="ZN(II)2CYS6 TRANSCRIPTION FACTOR (EUROFUNG)-RELATED-RELATED"/>
    <property type="match status" value="1"/>
</dbReference>
<evidence type="ECO:0000313" key="3">
    <source>
        <dbReference type="EMBL" id="RSL91879.1"/>
    </source>
</evidence>
<reference evidence="3 4" key="1">
    <citation type="submission" date="2017-06" db="EMBL/GenBank/DDBJ databases">
        <title>Comparative genomic analysis of Ambrosia Fusariam Clade fungi.</title>
        <authorList>
            <person name="Stajich J.E."/>
            <person name="Carrillo J."/>
            <person name="Kijimoto T."/>
            <person name="Eskalen A."/>
            <person name="O'Donnell K."/>
            <person name="Kasson M."/>
        </authorList>
    </citation>
    <scope>NUCLEOTIDE SEQUENCE [LARGE SCALE GENOMIC DNA]</scope>
    <source>
        <strain evidence="3 4">NRRL62606</strain>
    </source>
</reference>
<comment type="caution">
    <text evidence="3">The sequence shown here is derived from an EMBL/GenBank/DDBJ whole genome shotgun (WGS) entry which is preliminary data.</text>
</comment>
<evidence type="ECO:0008006" key="5">
    <source>
        <dbReference type="Google" id="ProtNLM"/>
    </source>
</evidence>
<keyword evidence="2" id="KW-0472">Membrane</keyword>
<evidence type="ECO:0000256" key="1">
    <source>
        <dbReference type="SAM" id="MobiDB-lite"/>
    </source>
</evidence>